<reference evidence="1 2" key="1">
    <citation type="submission" date="2019-10" db="EMBL/GenBank/DDBJ databases">
        <title>Genome Sequences from Six Type Strain Members of the Archaeal Family Sulfolobaceae: Acidianus ambivalens, Acidianus infernus, Metallosphaera prunae, Stygiolobus azoricus, Sulfolobus metallicus, and Sulfurisphaera ohwakuensis.</title>
        <authorList>
            <person name="Counts J.A."/>
            <person name="Kelly R.M."/>
        </authorList>
    </citation>
    <scope>NUCLEOTIDE SEQUENCE [LARGE SCALE GENOMIC DNA]</scope>
    <source>
        <strain evidence="1 2">FC6</strain>
    </source>
</reference>
<dbReference type="AlphaFoldDB" id="A0A650CQN4"/>
<name>A0A650CQN4_9CREN</name>
<dbReference type="RefSeq" id="WP_156007603.1">
    <property type="nucleotide sequence ID" value="NZ_CP045483.1"/>
</dbReference>
<accession>A0A650CQN4</accession>
<evidence type="ECO:0000313" key="2">
    <source>
        <dbReference type="Proteomes" id="UP000423396"/>
    </source>
</evidence>
<keyword evidence="2" id="KW-1185">Reference proteome</keyword>
<gene>
    <name evidence="1" type="ORF">D1868_09260</name>
</gene>
<dbReference type="OrthoDB" id="34472at2157"/>
<dbReference type="EMBL" id="CP045483">
    <property type="protein sequence ID" value="QGR20154.1"/>
    <property type="molecule type" value="Genomic_DNA"/>
</dbReference>
<dbReference type="KEGG" id="sazo:D1868_09260"/>
<proteinExistence type="predicted"/>
<sequence length="296" mass="34741">MKLSDLIKYIRLVGLNPHIISSLSGVPVNDVYYSILSLFHEHQITVFPIINSEKLGLWKAVIWCEKSTIPYEKAKQIAGPLANIFRGDIEDNSFMLVFYTSYEVFDEMKQTYEKVFNKLNMNCSINLSVQNFRFINDENCYDFENKEWVCNRKQVYISIPSKKLLKLDKYDVNLLADIQVNPAIPYWRNYHYKHIKEVLYGFMYTLGKTNYILDVKSKRIVNDPSLLTIAQLDNGYYIIEYHADKESLERVISSVNKIKDVEIIISIKDLAFAHGFSIPYEVFKDNKWKIPKIKIE</sequence>
<organism evidence="1 2">
    <name type="scientific">Stygiolobus azoricus</name>
    <dbReference type="NCBI Taxonomy" id="41675"/>
    <lineage>
        <taxon>Archaea</taxon>
        <taxon>Thermoproteota</taxon>
        <taxon>Thermoprotei</taxon>
        <taxon>Sulfolobales</taxon>
        <taxon>Sulfolobaceae</taxon>
        <taxon>Stygiolobus</taxon>
    </lineage>
</organism>
<dbReference type="Proteomes" id="UP000423396">
    <property type="component" value="Chromosome"/>
</dbReference>
<evidence type="ECO:0000313" key="1">
    <source>
        <dbReference type="EMBL" id="QGR20154.1"/>
    </source>
</evidence>
<dbReference type="GeneID" id="42799256"/>
<protein>
    <submittedName>
        <fullName evidence="1">Uncharacterized protein</fullName>
    </submittedName>
</protein>